<feature type="non-terminal residue" evidence="2">
    <location>
        <position position="1"/>
    </location>
</feature>
<protein>
    <submittedName>
        <fullName evidence="2">Uncharacterized protein</fullName>
    </submittedName>
</protein>
<dbReference type="AlphaFoldDB" id="A0A8S3J8U7"/>
<dbReference type="EMBL" id="CAJOBI010341063">
    <property type="protein sequence ID" value="CAF5212950.1"/>
    <property type="molecule type" value="Genomic_DNA"/>
</dbReference>
<evidence type="ECO:0000313" key="3">
    <source>
        <dbReference type="Proteomes" id="UP000676336"/>
    </source>
</evidence>
<feature type="non-terminal residue" evidence="2">
    <location>
        <position position="241"/>
    </location>
</feature>
<evidence type="ECO:0000256" key="1">
    <source>
        <dbReference type="SAM" id="MobiDB-lite"/>
    </source>
</evidence>
<reference evidence="2" key="1">
    <citation type="submission" date="2021-02" db="EMBL/GenBank/DDBJ databases">
        <authorList>
            <person name="Nowell W R."/>
        </authorList>
    </citation>
    <scope>NUCLEOTIDE SEQUENCE</scope>
</reference>
<name>A0A8S3J8U7_9BILA</name>
<dbReference type="Proteomes" id="UP000676336">
    <property type="component" value="Unassembled WGS sequence"/>
</dbReference>
<sequence>HGASTVSERWPTLVSDDDDDDDVDNNNNNNNGNDDEDRYSYGDNDSNEDNERVDTVNSGIRGYYGNIMGRSRIKYEETVQTKQEKQREKPIRINTNRNLVVEDVEDLKNLFINEQIQATVEKPVERLKTKKRKKRTKKHSHSHQVLKLNHWEVMALEQSKKEICGCRHHVQRLEANQIMYDWCRCKDHQHKEVKEKQKPILPTLEESKQITHVPKTPKVETKTIGINATEPTTTELALAYD</sequence>
<gene>
    <name evidence="2" type="ORF">SMN809_LOCUS78894</name>
</gene>
<accession>A0A8S3J8U7</accession>
<feature type="region of interest" description="Disordered" evidence="1">
    <location>
        <begin position="1"/>
        <end position="57"/>
    </location>
</feature>
<comment type="caution">
    <text evidence="2">The sequence shown here is derived from an EMBL/GenBank/DDBJ whole genome shotgun (WGS) entry which is preliminary data.</text>
</comment>
<organism evidence="2 3">
    <name type="scientific">Rotaria magnacalcarata</name>
    <dbReference type="NCBI Taxonomy" id="392030"/>
    <lineage>
        <taxon>Eukaryota</taxon>
        <taxon>Metazoa</taxon>
        <taxon>Spiralia</taxon>
        <taxon>Gnathifera</taxon>
        <taxon>Rotifera</taxon>
        <taxon>Eurotatoria</taxon>
        <taxon>Bdelloidea</taxon>
        <taxon>Philodinida</taxon>
        <taxon>Philodinidae</taxon>
        <taxon>Rotaria</taxon>
    </lineage>
</organism>
<evidence type="ECO:0000313" key="2">
    <source>
        <dbReference type="EMBL" id="CAF5212950.1"/>
    </source>
</evidence>
<proteinExistence type="predicted"/>
<feature type="compositionally biased region" description="Acidic residues" evidence="1">
    <location>
        <begin position="15"/>
        <end position="24"/>
    </location>
</feature>